<keyword evidence="2" id="KW-1185">Reference proteome</keyword>
<evidence type="ECO:0000313" key="1">
    <source>
        <dbReference type="EMBL" id="MDC2891133.1"/>
    </source>
</evidence>
<dbReference type="RefSeq" id="WP_215964336.1">
    <property type="nucleotide sequence ID" value="NZ_JAQOMS010000002.1"/>
</dbReference>
<evidence type="ECO:0000313" key="2">
    <source>
        <dbReference type="Proteomes" id="UP001528411"/>
    </source>
</evidence>
<dbReference type="EMBL" id="JAQOMS010000002">
    <property type="protein sequence ID" value="MDC2891133.1"/>
    <property type="molecule type" value="Genomic_DNA"/>
</dbReference>
<dbReference type="Proteomes" id="UP001528411">
    <property type="component" value="Unassembled WGS sequence"/>
</dbReference>
<dbReference type="Pfam" id="PF07073">
    <property type="entry name" value="ROF"/>
    <property type="match status" value="1"/>
</dbReference>
<accession>A0ABT5FIV6</accession>
<comment type="caution">
    <text evidence="1">The sequence shown here is derived from an EMBL/GenBank/DDBJ whole genome shotgun (WGS) entry which is preliminary data.</text>
</comment>
<protein>
    <submittedName>
        <fullName evidence="1">Rho-binding antiterminator</fullName>
    </submittedName>
</protein>
<name>A0ABT5FIV6_9GAMM</name>
<sequence length="81" mass="9250">MISCNHYDYIEIACMNRYPIKVVMKTGDVINGIALDTALNKKKQECIKIHVNNADRLVVLDNISTLEVSVKNPHFQRVSFD</sequence>
<gene>
    <name evidence="1" type="ORF">PN838_23290</name>
</gene>
<dbReference type="InterPro" id="IPR009778">
    <property type="entry name" value="ROF"/>
</dbReference>
<proteinExistence type="predicted"/>
<reference evidence="1 2" key="1">
    <citation type="submission" date="2023-01" db="EMBL/GenBank/DDBJ databases">
        <title>Psychrosphaera sp. nov., isolated from marine algae.</title>
        <authorList>
            <person name="Bayburt H."/>
            <person name="Choi B.J."/>
            <person name="Kim J.M."/>
            <person name="Choi D.G."/>
            <person name="Jeon C.O."/>
        </authorList>
    </citation>
    <scope>NUCLEOTIDE SEQUENCE [LARGE SCALE GENOMIC DNA]</scope>
    <source>
        <strain evidence="1 2">G1-22</strain>
    </source>
</reference>
<organism evidence="1 2">
    <name type="scientific">Psychrosphaera algicola</name>
    <dbReference type="NCBI Taxonomy" id="3023714"/>
    <lineage>
        <taxon>Bacteria</taxon>
        <taxon>Pseudomonadati</taxon>
        <taxon>Pseudomonadota</taxon>
        <taxon>Gammaproteobacteria</taxon>
        <taxon>Alteromonadales</taxon>
        <taxon>Pseudoalteromonadaceae</taxon>
        <taxon>Psychrosphaera</taxon>
    </lineage>
</organism>